<comment type="caution">
    <text evidence="8">The sequence shown here is derived from an EMBL/GenBank/DDBJ whole genome shotgun (WGS) entry which is preliminary data.</text>
</comment>
<dbReference type="GO" id="GO:0005886">
    <property type="term" value="C:plasma membrane"/>
    <property type="evidence" value="ECO:0007669"/>
    <property type="project" value="TreeGrafter"/>
</dbReference>
<evidence type="ECO:0000256" key="6">
    <source>
        <dbReference type="SAM" id="Phobius"/>
    </source>
</evidence>
<evidence type="ECO:0000256" key="1">
    <source>
        <dbReference type="ARBA" id="ARBA00000085"/>
    </source>
</evidence>
<gene>
    <name evidence="8" type="ORF">COV01_02365</name>
</gene>
<dbReference type="InterPro" id="IPR003594">
    <property type="entry name" value="HATPase_dom"/>
</dbReference>
<reference evidence="9" key="1">
    <citation type="submission" date="2017-09" db="EMBL/GenBank/DDBJ databases">
        <title>Depth-based differentiation of microbial function through sediment-hosted aquifers and enrichment of novel symbionts in the deep terrestrial subsurface.</title>
        <authorList>
            <person name="Probst A.J."/>
            <person name="Ladd B."/>
            <person name="Jarett J.K."/>
            <person name="Geller-Mcgrath D.E."/>
            <person name="Sieber C.M.K."/>
            <person name="Emerson J.B."/>
            <person name="Anantharaman K."/>
            <person name="Thomas B.C."/>
            <person name="Malmstrom R."/>
            <person name="Stieglmeier M."/>
            <person name="Klingl A."/>
            <person name="Woyke T."/>
            <person name="Ryan C.M."/>
            <person name="Banfield J.F."/>
        </authorList>
    </citation>
    <scope>NUCLEOTIDE SEQUENCE [LARGE SCALE GENOMIC DNA]</scope>
</reference>
<protein>
    <recommendedName>
        <fullName evidence="2">histidine kinase</fullName>
        <ecNumber evidence="2">2.7.13.3</ecNumber>
    </recommendedName>
</protein>
<keyword evidence="6" id="KW-1133">Transmembrane helix</keyword>
<dbReference type="PANTHER" id="PTHR43047:SF72">
    <property type="entry name" value="OSMOSENSING HISTIDINE PROTEIN KINASE SLN1"/>
    <property type="match status" value="1"/>
</dbReference>
<accession>A0A2M8LCG4</accession>
<dbReference type="EMBL" id="PFEQ01000009">
    <property type="protein sequence ID" value="PJE74318.1"/>
    <property type="molecule type" value="Genomic_DNA"/>
</dbReference>
<comment type="catalytic activity">
    <reaction evidence="1">
        <text>ATP + protein L-histidine = ADP + protein N-phospho-L-histidine.</text>
        <dbReference type="EC" id="2.7.13.3"/>
    </reaction>
</comment>
<evidence type="ECO:0000259" key="7">
    <source>
        <dbReference type="PROSITE" id="PS50109"/>
    </source>
</evidence>
<dbReference type="Gene3D" id="3.30.565.10">
    <property type="entry name" value="Histidine kinase-like ATPase, C-terminal domain"/>
    <property type="match status" value="1"/>
</dbReference>
<name>A0A2M8LCG4_9BACT</name>
<dbReference type="PRINTS" id="PR00344">
    <property type="entry name" value="BCTRLSENSOR"/>
</dbReference>
<dbReference type="AlphaFoldDB" id="A0A2M8LCG4"/>
<sequence>MISYLCSDAVPNLLGLFDTTIAPTLMYYSYGGVICLSLFFSLFVFFKDRSLMSRSLLSLTIFFVLWVLNEILQWIAADARLVHFGWQLSGLLQLGIVYTVAYFSYLYLYRKPAPFWHLLVWLLFALPVLVLLSTPFNMNHFDMAECQSFNGPLWSYIYILQVAIGIYIFTLCSHAWHVANKEQKIERFYFSVGSILLIGAFIGTNIAGDATLVYEFNLIGPIGMVVFIGLLSFLIVRFKVFNIKLIGAQALVTSLAVLIFALLFVRNIENIRYVVIVTLLLTIILGRSLVRSVKREIEAKEKVEKLAAELEEANIQQESLIRFISHEMKGYLTTSAGLFASIVEGDFNPISDMLKSSAEMALAKVREGVRSVVEILSNANAKKGTLSYKMAPFDFGKVVLAGIAKLAPDAKEKGVVLETAIQDDGMYRVMGDTDQLSEHVVRNLIDNSIKYTPTGSIHIDLSKRDGKVLLSIKDTGVGITTEDKAHLFTEGGRGKNSLATNVHSTGYGLAIAKKIVDAHSGRIWVESEGQDKGSQFYVELPEAK</sequence>
<feature type="transmembrane region" description="Helical" evidence="6">
    <location>
        <begin position="115"/>
        <end position="136"/>
    </location>
</feature>
<feature type="transmembrane region" description="Helical" evidence="6">
    <location>
        <begin position="188"/>
        <end position="206"/>
    </location>
</feature>
<evidence type="ECO:0000313" key="8">
    <source>
        <dbReference type="EMBL" id="PJE74318.1"/>
    </source>
</evidence>
<evidence type="ECO:0000313" key="9">
    <source>
        <dbReference type="Proteomes" id="UP000228700"/>
    </source>
</evidence>
<proteinExistence type="predicted"/>
<dbReference type="Proteomes" id="UP000228700">
    <property type="component" value="Unassembled WGS sequence"/>
</dbReference>
<dbReference type="InterPro" id="IPR036890">
    <property type="entry name" value="HATPase_C_sf"/>
</dbReference>
<keyword evidence="5" id="KW-0175">Coiled coil</keyword>
<feature type="coiled-coil region" evidence="5">
    <location>
        <begin position="293"/>
        <end position="320"/>
    </location>
</feature>
<dbReference type="GO" id="GO:0000155">
    <property type="term" value="F:phosphorelay sensor kinase activity"/>
    <property type="evidence" value="ECO:0007669"/>
    <property type="project" value="TreeGrafter"/>
</dbReference>
<feature type="domain" description="Histidine kinase" evidence="7">
    <location>
        <begin position="323"/>
        <end position="544"/>
    </location>
</feature>
<organism evidence="8 9">
    <name type="scientific">Candidatus Taylorbacteria bacterium CG10_big_fil_rev_8_21_14_0_10_41_48</name>
    <dbReference type="NCBI Taxonomy" id="1975024"/>
    <lineage>
        <taxon>Bacteria</taxon>
        <taxon>Candidatus Tayloriibacteriota</taxon>
    </lineage>
</organism>
<dbReference type="SMART" id="SM00387">
    <property type="entry name" value="HATPase_c"/>
    <property type="match status" value="1"/>
</dbReference>
<evidence type="ECO:0000256" key="3">
    <source>
        <dbReference type="ARBA" id="ARBA00022679"/>
    </source>
</evidence>
<evidence type="ECO:0000256" key="4">
    <source>
        <dbReference type="ARBA" id="ARBA00022777"/>
    </source>
</evidence>
<feature type="transmembrane region" description="Helical" evidence="6">
    <location>
        <begin position="271"/>
        <end position="290"/>
    </location>
</feature>
<feature type="transmembrane region" description="Helical" evidence="6">
    <location>
        <begin position="218"/>
        <end position="238"/>
    </location>
</feature>
<keyword evidence="4" id="KW-0418">Kinase</keyword>
<feature type="transmembrane region" description="Helical" evidence="6">
    <location>
        <begin position="245"/>
        <end position="265"/>
    </location>
</feature>
<dbReference type="Pfam" id="PF02518">
    <property type="entry name" value="HATPase_c"/>
    <property type="match status" value="1"/>
</dbReference>
<keyword evidence="6" id="KW-0472">Membrane</keyword>
<dbReference type="InterPro" id="IPR005467">
    <property type="entry name" value="His_kinase_dom"/>
</dbReference>
<keyword evidence="3" id="KW-0808">Transferase</keyword>
<dbReference type="GO" id="GO:0009927">
    <property type="term" value="F:histidine phosphotransfer kinase activity"/>
    <property type="evidence" value="ECO:0007669"/>
    <property type="project" value="TreeGrafter"/>
</dbReference>
<dbReference type="PROSITE" id="PS50109">
    <property type="entry name" value="HIS_KIN"/>
    <property type="match status" value="1"/>
</dbReference>
<dbReference type="EC" id="2.7.13.3" evidence="2"/>
<dbReference type="InterPro" id="IPR004358">
    <property type="entry name" value="Sig_transdc_His_kin-like_C"/>
</dbReference>
<feature type="transmembrane region" description="Helical" evidence="6">
    <location>
        <begin position="25"/>
        <end position="44"/>
    </location>
</feature>
<feature type="transmembrane region" description="Helical" evidence="6">
    <location>
        <begin position="88"/>
        <end position="108"/>
    </location>
</feature>
<feature type="transmembrane region" description="Helical" evidence="6">
    <location>
        <begin position="56"/>
        <end position="76"/>
    </location>
</feature>
<evidence type="ECO:0000256" key="5">
    <source>
        <dbReference type="SAM" id="Coils"/>
    </source>
</evidence>
<feature type="transmembrane region" description="Helical" evidence="6">
    <location>
        <begin position="156"/>
        <end position="176"/>
    </location>
</feature>
<keyword evidence="6" id="KW-0812">Transmembrane</keyword>
<evidence type="ECO:0000256" key="2">
    <source>
        <dbReference type="ARBA" id="ARBA00012438"/>
    </source>
</evidence>
<dbReference type="SUPFAM" id="SSF55874">
    <property type="entry name" value="ATPase domain of HSP90 chaperone/DNA topoisomerase II/histidine kinase"/>
    <property type="match status" value="1"/>
</dbReference>
<dbReference type="PANTHER" id="PTHR43047">
    <property type="entry name" value="TWO-COMPONENT HISTIDINE PROTEIN KINASE"/>
    <property type="match status" value="1"/>
</dbReference>